<sequence length="387" mass="40219">MPLESVLLLLDNSEHSRNGDYPPTRLSSMVDAANYMAGSICNGNPESTCGVLSMGGGAQLLTSPSDNLGRILGCMHGLKELGDSNIVQSVSMGLLALKHRRNKNGGQRIVVFVASPLEVEEKSLVKVGKVCKKNNVGIDVVVMGELDKNEPMCQKMVDAANSNDNSHVVTVPVNCLPSDILITSPIGGGGSGGGGGGGGGGFGGDDPELAAAMAASMAGHASAEPSGGEEARGDDGFEFGIDPSMDPELAMALRVSMEEEKRRMEEMKKKEAEEGAAKEEKPAEGGEMEVDVPPVAAASSGGEEDLLAQALAMSMKEEASGEDPSFYQTMTAGVTDEDEAMQLALAMSMAADEGGGGFKDELMETAVDEDDEEVKKALEEAKKKEGK</sequence>
<feature type="region of interest" description="Disordered" evidence="3">
    <location>
        <begin position="366"/>
        <end position="387"/>
    </location>
</feature>
<feature type="region of interest" description="Disordered" evidence="3">
    <location>
        <begin position="258"/>
        <end position="291"/>
    </location>
</feature>
<dbReference type="Pfam" id="PF13519">
    <property type="entry name" value="VWA_2"/>
    <property type="match status" value="1"/>
</dbReference>
<dbReference type="PANTHER" id="PTHR10223">
    <property type="entry name" value="26S PROTEASOME NON-ATPASE REGULATORY SUBUNIT 4"/>
    <property type="match status" value="1"/>
</dbReference>
<dbReference type="GO" id="GO:0005634">
    <property type="term" value="C:nucleus"/>
    <property type="evidence" value="ECO:0007669"/>
    <property type="project" value="TreeGrafter"/>
</dbReference>
<dbReference type="PANTHER" id="PTHR10223:SF0">
    <property type="entry name" value="26S PROTEASOME NON-ATPASE REGULATORY SUBUNIT 4"/>
    <property type="match status" value="1"/>
</dbReference>
<evidence type="ECO:0000313" key="5">
    <source>
        <dbReference type="EMBL" id="GMI48497.1"/>
    </source>
</evidence>
<name>A0A9W7GR45_9STRA</name>
<dbReference type="Gene3D" id="3.40.50.410">
    <property type="entry name" value="von Willebrand factor, type A domain"/>
    <property type="match status" value="1"/>
</dbReference>
<dbReference type="SMART" id="SM00726">
    <property type="entry name" value="UIM"/>
    <property type="match status" value="4"/>
</dbReference>
<keyword evidence="2" id="KW-0647">Proteasome</keyword>
<dbReference type="FunFam" id="3.40.50.410:FF:000005">
    <property type="entry name" value="26S proteasome non-ATPase regulatory subunit 4"/>
    <property type="match status" value="1"/>
</dbReference>
<dbReference type="Proteomes" id="UP001165065">
    <property type="component" value="Unassembled WGS sequence"/>
</dbReference>
<evidence type="ECO:0000256" key="1">
    <source>
        <dbReference type="ARBA" id="ARBA00005574"/>
    </source>
</evidence>
<evidence type="ECO:0000259" key="4">
    <source>
        <dbReference type="Pfam" id="PF13519"/>
    </source>
</evidence>
<reference evidence="6" key="1">
    <citation type="journal article" date="2023" name="Commun. Biol.">
        <title>Genome analysis of Parmales, the sister group of diatoms, reveals the evolutionary specialization of diatoms from phago-mixotrophs to photoautotrophs.</title>
        <authorList>
            <person name="Ban H."/>
            <person name="Sato S."/>
            <person name="Yoshikawa S."/>
            <person name="Yamada K."/>
            <person name="Nakamura Y."/>
            <person name="Ichinomiya M."/>
            <person name="Sato N."/>
            <person name="Blanc-Mathieu R."/>
            <person name="Endo H."/>
            <person name="Kuwata A."/>
            <person name="Ogata H."/>
        </authorList>
    </citation>
    <scope>NUCLEOTIDE SEQUENCE [LARGE SCALE GENOMIC DNA]</scope>
</reference>
<dbReference type="InterPro" id="IPR036465">
    <property type="entry name" value="vWFA_dom_sf"/>
</dbReference>
<feature type="compositionally biased region" description="Basic and acidic residues" evidence="3">
    <location>
        <begin position="258"/>
        <end position="284"/>
    </location>
</feature>
<feature type="region of interest" description="Disordered" evidence="3">
    <location>
        <begin position="214"/>
        <end position="244"/>
    </location>
</feature>
<dbReference type="PROSITE" id="PS50330">
    <property type="entry name" value="UIM"/>
    <property type="match status" value="2"/>
</dbReference>
<dbReference type="InterPro" id="IPR027040">
    <property type="entry name" value="PSMD4"/>
</dbReference>
<evidence type="ECO:0000256" key="2">
    <source>
        <dbReference type="ARBA" id="ARBA00022942"/>
    </source>
</evidence>
<evidence type="ECO:0000256" key="3">
    <source>
        <dbReference type="SAM" id="MobiDB-lite"/>
    </source>
</evidence>
<comment type="caution">
    <text evidence="5">The sequence shown here is derived from an EMBL/GenBank/DDBJ whole genome shotgun (WGS) entry which is preliminary data.</text>
</comment>
<dbReference type="Pfam" id="PF02809">
    <property type="entry name" value="UIM"/>
    <property type="match status" value="4"/>
</dbReference>
<dbReference type="Gene3D" id="1.10.287.3990">
    <property type="match status" value="1"/>
</dbReference>
<dbReference type="InterPro" id="IPR003903">
    <property type="entry name" value="UIM_dom"/>
</dbReference>
<dbReference type="GO" id="GO:0008540">
    <property type="term" value="C:proteasome regulatory particle, base subcomplex"/>
    <property type="evidence" value="ECO:0007669"/>
    <property type="project" value="TreeGrafter"/>
</dbReference>
<dbReference type="SUPFAM" id="SSF53300">
    <property type="entry name" value="vWA-like"/>
    <property type="match status" value="1"/>
</dbReference>
<comment type="similarity">
    <text evidence="1">Belongs to the proteasome subunit S5A family.</text>
</comment>
<dbReference type="EMBL" id="BRYA01000402">
    <property type="protein sequence ID" value="GMI48497.1"/>
    <property type="molecule type" value="Genomic_DNA"/>
</dbReference>
<dbReference type="GO" id="GO:0031593">
    <property type="term" value="F:polyubiquitin modification-dependent protein binding"/>
    <property type="evidence" value="ECO:0007669"/>
    <property type="project" value="TreeGrafter"/>
</dbReference>
<dbReference type="GO" id="GO:0043161">
    <property type="term" value="P:proteasome-mediated ubiquitin-dependent protein catabolic process"/>
    <property type="evidence" value="ECO:0007669"/>
    <property type="project" value="TreeGrafter"/>
</dbReference>
<gene>
    <name evidence="5" type="ORF">TrCOL_g5896</name>
</gene>
<dbReference type="OrthoDB" id="1731724at2759"/>
<feature type="domain" description="VWFA" evidence="4">
    <location>
        <begin position="6"/>
        <end position="112"/>
    </location>
</feature>
<feature type="compositionally biased region" description="Low complexity" evidence="3">
    <location>
        <begin position="214"/>
        <end position="223"/>
    </location>
</feature>
<accession>A0A9W7GR45</accession>
<dbReference type="GO" id="GO:0005829">
    <property type="term" value="C:cytosol"/>
    <property type="evidence" value="ECO:0007669"/>
    <property type="project" value="TreeGrafter"/>
</dbReference>
<proteinExistence type="inferred from homology"/>
<protein>
    <recommendedName>
        <fullName evidence="4">VWFA domain-containing protein</fullName>
    </recommendedName>
</protein>
<keyword evidence="6" id="KW-1185">Reference proteome</keyword>
<dbReference type="InterPro" id="IPR002035">
    <property type="entry name" value="VWF_A"/>
</dbReference>
<feature type="compositionally biased region" description="Basic and acidic residues" evidence="3">
    <location>
        <begin position="373"/>
        <end position="387"/>
    </location>
</feature>
<organism evidence="5 6">
    <name type="scientific">Triparma columacea</name>
    <dbReference type="NCBI Taxonomy" id="722753"/>
    <lineage>
        <taxon>Eukaryota</taxon>
        <taxon>Sar</taxon>
        <taxon>Stramenopiles</taxon>
        <taxon>Ochrophyta</taxon>
        <taxon>Bolidophyceae</taxon>
        <taxon>Parmales</taxon>
        <taxon>Triparmaceae</taxon>
        <taxon>Triparma</taxon>
    </lineage>
</organism>
<evidence type="ECO:0000313" key="6">
    <source>
        <dbReference type="Proteomes" id="UP001165065"/>
    </source>
</evidence>
<dbReference type="AlphaFoldDB" id="A0A9W7GR45"/>